<dbReference type="Pfam" id="PF00145">
    <property type="entry name" value="DNA_methylase"/>
    <property type="match status" value="2"/>
</dbReference>
<feature type="active site" evidence="5">
    <location>
        <position position="102"/>
    </location>
</feature>
<name>A0A919FR41_9MICO</name>
<evidence type="ECO:0000256" key="5">
    <source>
        <dbReference type="PROSITE-ProRule" id="PRU01016"/>
    </source>
</evidence>
<evidence type="ECO:0000256" key="6">
    <source>
        <dbReference type="RuleBase" id="RU000416"/>
    </source>
</evidence>
<dbReference type="PRINTS" id="PR00105">
    <property type="entry name" value="C5METTRFRASE"/>
</dbReference>
<accession>A0A919FR41</accession>
<dbReference type="InterPro" id="IPR031303">
    <property type="entry name" value="C5_meth_CS"/>
</dbReference>
<gene>
    <name evidence="8" type="ORF">GCM10017772_18670</name>
</gene>
<dbReference type="SUPFAM" id="SSF53335">
    <property type="entry name" value="S-adenosyl-L-methionine-dependent methyltransferases"/>
    <property type="match status" value="1"/>
</dbReference>
<dbReference type="GO" id="GO:0044027">
    <property type="term" value="P:negative regulation of gene expression via chromosomal CpG island methylation"/>
    <property type="evidence" value="ECO:0007669"/>
    <property type="project" value="TreeGrafter"/>
</dbReference>
<comment type="similarity">
    <text evidence="5 6">Belongs to the class I-like SAM-binding methyltransferase superfamily. C5-methyltransferase family.</text>
</comment>
<evidence type="ECO:0000313" key="8">
    <source>
        <dbReference type="EMBL" id="GHH71032.1"/>
    </source>
</evidence>
<evidence type="ECO:0000256" key="2">
    <source>
        <dbReference type="ARBA" id="ARBA00022679"/>
    </source>
</evidence>
<dbReference type="GO" id="GO:0003886">
    <property type="term" value="F:DNA (cytosine-5-)-methyltransferase activity"/>
    <property type="evidence" value="ECO:0007669"/>
    <property type="project" value="UniProtKB-EC"/>
</dbReference>
<keyword evidence="3 5" id="KW-0949">S-adenosyl-L-methionine</keyword>
<dbReference type="PANTHER" id="PTHR10629:SF52">
    <property type="entry name" value="DNA (CYTOSINE-5)-METHYLTRANSFERASE 1"/>
    <property type="match status" value="1"/>
</dbReference>
<comment type="catalytic activity">
    <reaction evidence="7">
        <text>a 2'-deoxycytidine in DNA + S-adenosyl-L-methionine = a 5-methyl-2'-deoxycytidine in DNA + S-adenosyl-L-homocysteine + H(+)</text>
        <dbReference type="Rhea" id="RHEA:13681"/>
        <dbReference type="Rhea" id="RHEA-COMP:11369"/>
        <dbReference type="Rhea" id="RHEA-COMP:11370"/>
        <dbReference type="ChEBI" id="CHEBI:15378"/>
        <dbReference type="ChEBI" id="CHEBI:57856"/>
        <dbReference type="ChEBI" id="CHEBI:59789"/>
        <dbReference type="ChEBI" id="CHEBI:85452"/>
        <dbReference type="ChEBI" id="CHEBI:85454"/>
        <dbReference type="EC" id="2.1.1.37"/>
    </reaction>
</comment>
<protein>
    <recommendedName>
        <fullName evidence="7">Cytosine-specific methyltransferase</fullName>
        <ecNumber evidence="7">2.1.1.37</ecNumber>
    </recommendedName>
</protein>
<keyword evidence="9" id="KW-1185">Reference proteome</keyword>
<evidence type="ECO:0000256" key="7">
    <source>
        <dbReference type="RuleBase" id="RU000417"/>
    </source>
</evidence>
<reference evidence="8" key="2">
    <citation type="submission" date="2020-09" db="EMBL/GenBank/DDBJ databases">
        <authorList>
            <person name="Sun Q."/>
            <person name="Zhou Y."/>
        </authorList>
    </citation>
    <scope>NUCLEOTIDE SEQUENCE</scope>
    <source>
        <strain evidence="8">CGMCC 4.7398</strain>
    </source>
</reference>
<dbReference type="GO" id="GO:0032259">
    <property type="term" value="P:methylation"/>
    <property type="evidence" value="ECO:0007669"/>
    <property type="project" value="UniProtKB-KW"/>
</dbReference>
<comment type="caution">
    <text evidence="8">The sequence shown here is derived from an EMBL/GenBank/DDBJ whole genome shotgun (WGS) entry which is preliminary data.</text>
</comment>
<proteinExistence type="inferred from homology"/>
<dbReference type="InterPro" id="IPR050390">
    <property type="entry name" value="C5-Methyltransferase"/>
</dbReference>
<dbReference type="InterPro" id="IPR001525">
    <property type="entry name" value="C5_MeTfrase"/>
</dbReference>
<dbReference type="GO" id="GO:0003677">
    <property type="term" value="F:DNA binding"/>
    <property type="evidence" value="ECO:0007669"/>
    <property type="project" value="TreeGrafter"/>
</dbReference>
<dbReference type="RefSeq" id="WP_189668971.1">
    <property type="nucleotide sequence ID" value="NZ_BNAS01000002.1"/>
</dbReference>
<dbReference type="InterPro" id="IPR018117">
    <property type="entry name" value="C5_DNA_meth_AS"/>
</dbReference>
<organism evidence="8 9">
    <name type="scientific">Promicromonospora soli</name>
    <dbReference type="NCBI Taxonomy" id="2035533"/>
    <lineage>
        <taxon>Bacteria</taxon>
        <taxon>Bacillati</taxon>
        <taxon>Actinomycetota</taxon>
        <taxon>Actinomycetes</taxon>
        <taxon>Micrococcales</taxon>
        <taxon>Promicromonosporaceae</taxon>
        <taxon>Promicromonospora</taxon>
    </lineage>
</organism>
<dbReference type="AlphaFoldDB" id="A0A919FR41"/>
<dbReference type="PROSITE" id="PS51679">
    <property type="entry name" value="SAM_MT_C5"/>
    <property type="match status" value="1"/>
</dbReference>
<reference evidence="8" key="1">
    <citation type="journal article" date="2014" name="Int. J. Syst. Evol. Microbiol.">
        <title>Complete genome sequence of Corynebacterium casei LMG S-19264T (=DSM 44701T), isolated from a smear-ripened cheese.</title>
        <authorList>
            <consortium name="US DOE Joint Genome Institute (JGI-PGF)"/>
            <person name="Walter F."/>
            <person name="Albersmeier A."/>
            <person name="Kalinowski J."/>
            <person name="Ruckert C."/>
        </authorList>
    </citation>
    <scope>NUCLEOTIDE SEQUENCE</scope>
    <source>
        <strain evidence="8">CGMCC 4.7398</strain>
    </source>
</reference>
<keyword evidence="4" id="KW-0680">Restriction system</keyword>
<evidence type="ECO:0000256" key="1">
    <source>
        <dbReference type="ARBA" id="ARBA00022603"/>
    </source>
</evidence>
<evidence type="ECO:0000313" key="9">
    <source>
        <dbReference type="Proteomes" id="UP000627369"/>
    </source>
</evidence>
<dbReference type="InterPro" id="IPR029063">
    <property type="entry name" value="SAM-dependent_MTases_sf"/>
</dbReference>
<dbReference type="GO" id="GO:0009307">
    <property type="term" value="P:DNA restriction-modification system"/>
    <property type="evidence" value="ECO:0007669"/>
    <property type="project" value="UniProtKB-KW"/>
</dbReference>
<dbReference type="NCBIfam" id="TIGR00675">
    <property type="entry name" value="dcm"/>
    <property type="match status" value="1"/>
</dbReference>
<dbReference type="PANTHER" id="PTHR10629">
    <property type="entry name" value="CYTOSINE-SPECIFIC METHYLTRANSFERASE"/>
    <property type="match status" value="1"/>
</dbReference>
<dbReference type="EC" id="2.1.1.37" evidence="7"/>
<dbReference type="Proteomes" id="UP000627369">
    <property type="component" value="Unassembled WGS sequence"/>
</dbReference>
<evidence type="ECO:0000256" key="3">
    <source>
        <dbReference type="ARBA" id="ARBA00022691"/>
    </source>
</evidence>
<dbReference type="Gene3D" id="3.40.50.150">
    <property type="entry name" value="Vaccinia Virus protein VP39"/>
    <property type="match status" value="1"/>
</dbReference>
<evidence type="ECO:0000256" key="4">
    <source>
        <dbReference type="ARBA" id="ARBA00022747"/>
    </source>
</evidence>
<dbReference type="Gene3D" id="3.90.120.10">
    <property type="entry name" value="DNA Methylase, subunit A, domain 2"/>
    <property type="match status" value="1"/>
</dbReference>
<sequence length="514" mass="56682">MPAPRSSPEPIRVLDLFAGCGGLTEGFHQFQPEGGPGRPAFRSVGAVEWNPAAAASYAKNFGASSKRYHVSEPPDIYRGDIVKWEPRWKPGEIDVVVGGPPCQGFSALNRNKVGAERNELWQQFIRVVVAVQPKVFVIENVDRFIRSPEFADLKNRIGNGDLKNYMLPPAPGTKDNDTPQQRDRRYLLNAADYGARQARRRAIIIGVRTDVDLRVGGMQYPEPTHSKDALEHRADIDGLLVPVEQKSWLTIDEVFDRTDRLPSPGTDLPDRTIAVVEAGGSFEGPFTTADLHVTRSPESISLARYRAIPPNGNRKDLTKKFACWFDDGSMVLLRKIGAVRDDEGKLALLGRYAEVTEATSTSGTYSVAQRDLEPTIIQGRSGRNKAQAYGVTLRDGDRERHAVLEYLSTDSWDNHNAGSGDVMGRLRRGKPSVTIRTEFFKPEKGRYLHPTKNRPITHYEAALLQGFPEGFVWCGSKVEIGKQIGNAVPIPLGTAIAGAIHKYLRPGAGEASAH</sequence>
<dbReference type="EMBL" id="BNAS01000002">
    <property type="protein sequence ID" value="GHH71032.1"/>
    <property type="molecule type" value="Genomic_DNA"/>
</dbReference>
<keyword evidence="2 5" id="KW-0808">Transferase</keyword>
<dbReference type="PROSITE" id="PS00095">
    <property type="entry name" value="C5_MTASE_2"/>
    <property type="match status" value="1"/>
</dbReference>
<dbReference type="PROSITE" id="PS00094">
    <property type="entry name" value="C5_MTASE_1"/>
    <property type="match status" value="1"/>
</dbReference>
<keyword evidence="1 5" id="KW-0489">Methyltransferase</keyword>